<name>A0A9P9E727_9PLEO</name>
<feature type="DNA-binding region" description="HMG box" evidence="3">
    <location>
        <begin position="124"/>
        <end position="190"/>
    </location>
</feature>
<keyword evidence="1 3" id="KW-0238">DNA-binding</keyword>
<feature type="compositionally biased region" description="Polar residues" evidence="4">
    <location>
        <begin position="259"/>
        <end position="270"/>
    </location>
</feature>
<evidence type="ECO:0000259" key="5">
    <source>
        <dbReference type="PROSITE" id="PS50118"/>
    </source>
</evidence>
<reference evidence="6" key="1">
    <citation type="journal article" date="2021" name="Nat. Commun.">
        <title>Genetic determinants of endophytism in the Arabidopsis root mycobiome.</title>
        <authorList>
            <person name="Mesny F."/>
            <person name="Miyauchi S."/>
            <person name="Thiergart T."/>
            <person name="Pickel B."/>
            <person name="Atanasova L."/>
            <person name="Karlsson M."/>
            <person name="Huettel B."/>
            <person name="Barry K.W."/>
            <person name="Haridas S."/>
            <person name="Chen C."/>
            <person name="Bauer D."/>
            <person name="Andreopoulos W."/>
            <person name="Pangilinan J."/>
            <person name="LaButti K."/>
            <person name="Riley R."/>
            <person name="Lipzen A."/>
            <person name="Clum A."/>
            <person name="Drula E."/>
            <person name="Henrissat B."/>
            <person name="Kohler A."/>
            <person name="Grigoriev I.V."/>
            <person name="Martin F.M."/>
            <person name="Hacquard S."/>
        </authorList>
    </citation>
    <scope>NUCLEOTIDE SEQUENCE</scope>
    <source>
        <strain evidence="6">MPI-CAGE-CH-0243</strain>
    </source>
</reference>
<feature type="region of interest" description="Disordered" evidence="4">
    <location>
        <begin position="442"/>
        <end position="472"/>
    </location>
</feature>
<dbReference type="Proteomes" id="UP000700596">
    <property type="component" value="Unassembled WGS sequence"/>
</dbReference>
<dbReference type="SUPFAM" id="SSF47769">
    <property type="entry name" value="SAM/Pointed domain"/>
    <property type="match status" value="1"/>
</dbReference>
<feature type="compositionally biased region" description="Basic and acidic residues" evidence="4">
    <location>
        <begin position="392"/>
        <end position="411"/>
    </location>
</feature>
<feature type="region of interest" description="Disordered" evidence="4">
    <location>
        <begin position="56"/>
        <end position="130"/>
    </location>
</feature>
<dbReference type="PROSITE" id="PS50118">
    <property type="entry name" value="HMG_BOX_2"/>
    <property type="match status" value="1"/>
</dbReference>
<dbReference type="Pfam" id="PF00505">
    <property type="entry name" value="HMG_box"/>
    <property type="match status" value="1"/>
</dbReference>
<feature type="region of interest" description="Disordered" evidence="4">
    <location>
        <begin position="213"/>
        <end position="428"/>
    </location>
</feature>
<dbReference type="InterPro" id="IPR009071">
    <property type="entry name" value="HMG_box_dom"/>
</dbReference>
<organism evidence="6 7">
    <name type="scientific">Dendryphion nanum</name>
    <dbReference type="NCBI Taxonomy" id="256645"/>
    <lineage>
        <taxon>Eukaryota</taxon>
        <taxon>Fungi</taxon>
        <taxon>Dikarya</taxon>
        <taxon>Ascomycota</taxon>
        <taxon>Pezizomycotina</taxon>
        <taxon>Dothideomycetes</taxon>
        <taxon>Pleosporomycetidae</taxon>
        <taxon>Pleosporales</taxon>
        <taxon>Torulaceae</taxon>
        <taxon>Dendryphion</taxon>
    </lineage>
</organism>
<evidence type="ECO:0000256" key="4">
    <source>
        <dbReference type="SAM" id="MobiDB-lite"/>
    </source>
</evidence>
<comment type="caution">
    <text evidence="6">The sequence shown here is derived from an EMBL/GenBank/DDBJ whole genome shotgun (WGS) entry which is preliminary data.</text>
</comment>
<proteinExistence type="predicted"/>
<accession>A0A9P9E727</accession>
<keyword evidence="7" id="KW-1185">Reference proteome</keyword>
<feature type="domain" description="HMG box" evidence="5">
    <location>
        <begin position="124"/>
        <end position="190"/>
    </location>
</feature>
<dbReference type="InterPro" id="IPR001660">
    <property type="entry name" value="SAM"/>
</dbReference>
<evidence type="ECO:0000256" key="3">
    <source>
        <dbReference type="PROSITE-ProRule" id="PRU00267"/>
    </source>
</evidence>
<dbReference type="OrthoDB" id="1919336at2759"/>
<sequence>MSDLGDRLERLGLSQYLDVLVVEGFDTWETVLDITESDLNSLNVKLGHRRKLQRAIAESRGQSADRPLPLSLGKGTSIDGSYRSDDSATEGKGRNADPSAAQSTTGTSTKRKYRRHPKPDEHAPERPPSAYVIFSNHVRETLKGQELSFTEIAKVVGERWQVLPADRREECERQANTAKEKYYAELAEYKKTSAFEAYQKYLEDFKIKHAAPQKGTIPGINRNKPRNSWVTGVVEGKRSKLETDTSVSTRSSSHEQGDRSFSNRRISSAHSDPFAISSHISESSPPVGPARLPSAPSFPSESTSPATHPLSRLNSPRMGDQYSPLSASPRSATLHKEGSYEFQPSSLGRDSRSDPSLPHLSPGYGFPAQPASSTPPSALISSHYQTAPIDLPSRRPFREPARLPPLTHEDTTISSDGGYSNPPSYPQSSILPVIDAAKSSRMLPQPVPSISATPSPLDRPLPPMATSHQLPPDYRATSSLAALLRASEMARVADDEAMEKEEIP</sequence>
<dbReference type="InterPro" id="IPR051965">
    <property type="entry name" value="ChromReg_NeuronalGeneExpr"/>
</dbReference>
<dbReference type="EMBL" id="JAGMWT010000003">
    <property type="protein sequence ID" value="KAH7131947.1"/>
    <property type="molecule type" value="Genomic_DNA"/>
</dbReference>
<gene>
    <name evidence="6" type="ORF">B0J11DRAFT_576902</name>
</gene>
<dbReference type="SUPFAM" id="SSF47095">
    <property type="entry name" value="HMG-box"/>
    <property type="match status" value="1"/>
</dbReference>
<dbReference type="GO" id="GO:0005634">
    <property type="term" value="C:nucleus"/>
    <property type="evidence" value="ECO:0007669"/>
    <property type="project" value="UniProtKB-UniRule"/>
</dbReference>
<evidence type="ECO:0000313" key="7">
    <source>
        <dbReference type="Proteomes" id="UP000700596"/>
    </source>
</evidence>
<dbReference type="SMART" id="SM00454">
    <property type="entry name" value="SAM"/>
    <property type="match status" value="1"/>
</dbReference>
<dbReference type="CDD" id="cd09487">
    <property type="entry name" value="SAM_superfamily"/>
    <property type="match status" value="1"/>
</dbReference>
<dbReference type="PANTHER" id="PTHR46040">
    <property type="entry name" value="HIGH MOBILITY GROUP PROTEIN 2"/>
    <property type="match status" value="1"/>
</dbReference>
<dbReference type="InterPro" id="IPR036910">
    <property type="entry name" value="HMG_box_dom_sf"/>
</dbReference>
<dbReference type="GO" id="GO:0010468">
    <property type="term" value="P:regulation of gene expression"/>
    <property type="evidence" value="ECO:0007669"/>
    <property type="project" value="TreeGrafter"/>
</dbReference>
<evidence type="ECO:0000256" key="2">
    <source>
        <dbReference type="ARBA" id="ARBA00023242"/>
    </source>
</evidence>
<dbReference type="AlphaFoldDB" id="A0A9P9E727"/>
<dbReference type="Pfam" id="PF00536">
    <property type="entry name" value="SAM_1"/>
    <property type="match status" value="1"/>
</dbReference>
<dbReference type="SMART" id="SM00398">
    <property type="entry name" value="HMG"/>
    <property type="match status" value="1"/>
</dbReference>
<evidence type="ECO:0000313" key="6">
    <source>
        <dbReference type="EMBL" id="KAH7131947.1"/>
    </source>
</evidence>
<feature type="compositionally biased region" description="Low complexity" evidence="4">
    <location>
        <begin position="367"/>
        <end position="378"/>
    </location>
</feature>
<dbReference type="Gene3D" id="1.10.150.50">
    <property type="entry name" value="Transcription Factor, Ets-1"/>
    <property type="match status" value="1"/>
</dbReference>
<dbReference type="GO" id="GO:0003677">
    <property type="term" value="F:DNA binding"/>
    <property type="evidence" value="ECO:0007669"/>
    <property type="project" value="UniProtKB-UniRule"/>
</dbReference>
<dbReference type="InterPro" id="IPR013761">
    <property type="entry name" value="SAM/pointed_sf"/>
</dbReference>
<feature type="compositionally biased region" description="Polar residues" evidence="4">
    <location>
        <begin position="412"/>
        <end position="428"/>
    </location>
</feature>
<feature type="compositionally biased region" description="Basic and acidic residues" evidence="4">
    <location>
        <begin position="82"/>
        <end position="95"/>
    </location>
</feature>
<evidence type="ECO:0000256" key="1">
    <source>
        <dbReference type="ARBA" id="ARBA00023125"/>
    </source>
</evidence>
<dbReference type="Gene3D" id="1.10.30.10">
    <property type="entry name" value="High mobility group box domain"/>
    <property type="match status" value="1"/>
</dbReference>
<dbReference type="PANTHER" id="PTHR46040:SF3">
    <property type="entry name" value="HIGH MOBILITY GROUP PROTEIN 2"/>
    <property type="match status" value="1"/>
</dbReference>
<protein>
    <recommendedName>
        <fullName evidence="5">HMG box domain-containing protein</fullName>
    </recommendedName>
</protein>
<keyword evidence="2 3" id="KW-0539">Nucleus</keyword>
<feature type="compositionally biased region" description="Polar residues" evidence="4">
    <location>
        <begin position="297"/>
        <end position="306"/>
    </location>
</feature>